<dbReference type="Pfam" id="PF00005">
    <property type="entry name" value="ABC_tran"/>
    <property type="match status" value="1"/>
</dbReference>
<dbReference type="GO" id="GO:0005524">
    <property type="term" value="F:ATP binding"/>
    <property type="evidence" value="ECO:0007669"/>
    <property type="project" value="UniProtKB-KW"/>
</dbReference>
<keyword evidence="4" id="KW-0067">ATP-binding</keyword>
<dbReference type="GO" id="GO:0016887">
    <property type="term" value="F:ATP hydrolysis activity"/>
    <property type="evidence" value="ECO:0007669"/>
    <property type="project" value="InterPro"/>
</dbReference>
<gene>
    <name evidence="6" type="ORF">GCM10011379_30970</name>
</gene>
<dbReference type="PROSITE" id="PS50893">
    <property type="entry name" value="ABC_TRANSPORTER_2"/>
    <property type="match status" value="1"/>
</dbReference>
<evidence type="ECO:0000313" key="7">
    <source>
        <dbReference type="Proteomes" id="UP000627292"/>
    </source>
</evidence>
<dbReference type="FunFam" id="3.40.50.300:FF:000425">
    <property type="entry name" value="Probable ABC transporter, ATP-binding subunit"/>
    <property type="match status" value="1"/>
</dbReference>
<reference evidence="6" key="2">
    <citation type="submission" date="2020-09" db="EMBL/GenBank/DDBJ databases">
        <authorList>
            <person name="Sun Q."/>
            <person name="Zhou Y."/>
        </authorList>
    </citation>
    <scope>NUCLEOTIDE SEQUENCE</scope>
    <source>
        <strain evidence="6">CGMCC 1.15290</strain>
    </source>
</reference>
<evidence type="ECO:0000259" key="5">
    <source>
        <dbReference type="PROSITE" id="PS50893"/>
    </source>
</evidence>
<dbReference type="RefSeq" id="WP_188953808.1">
    <property type="nucleotide sequence ID" value="NZ_BMIB01000003.1"/>
</dbReference>
<accession>A0A917MWQ0</accession>
<dbReference type="GO" id="GO:0015697">
    <property type="term" value="P:quaternary ammonium group transport"/>
    <property type="evidence" value="ECO:0007669"/>
    <property type="project" value="UniProtKB-ARBA"/>
</dbReference>
<evidence type="ECO:0000256" key="2">
    <source>
        <dbReference type="ARBA" id="ARBA00022448"/>
    </source>
</evidence>
<keyword evidence="2" id="KW-0813">Transport</keyword>
<dbReference type="InterPro" id="IPR017871">
    <property type="entry name" value="ABC_transporter-like_CS"/>
</dbReference>
<dbReference type="AlphaFoldDB" id="A0A917MWQ0"/>
<dbReference type="SUPFAM" id="SSF52540">
    <property type="entry name" value="P-loop containing nucleoside triphosphate hydrolases"/>
    <property type="match status" value="1"/>
</dbReference>
<dbReference type="PROSITE" id="PS00211">
    <property type="entry name" value="ABC_TRANSPORTER_1"/>
    <property type="match status" value="1"/>
</dbReference>
<evidence type="ECO:0000256" key="3">
    <source>
        <dbReference type="ARBA" id="ARBA00022741"/>
    </source>
</evidence>
<keyword evidence="7" id="KW-1185">Reference proteome</keyword>
<dbReference type="InterPro" id="IPR027417">
    <property type="entry name" value="P-loop_NTPase"/>
</dbReference>
<feature type="domain" description="ABC transporter" evidence="5">
    <location>
        <begin position="2"/>
        <end position="236"/>
    </location>
</feature>
<dbReference type="InterPro" id="IPR003593">
    <property type="entry name" value="AAA+_ATPase"/>
</dbReference>
<dbReference type="Proteomes" id="UP000627292">
    <property type="component" value="Unassembled WGS sequence"/>
</dbReference>
<organism evidence="6 7">
    <name type="scientific">Filimonas zeae</name>
    <dbReference type="NCBI Taxonomy" id="1737353"/>
    <lineage>
        <taxon>Bacteria</taxon>
        <taxon>Pseudomonadati</taxon>
        <taxon>Bacteroidota</taxon>
        <taxon>Chitinophagia</taxon>
        <taxon>Chitinophagales</taxon>
        <taxon>Chitinophagaceae</taxon>
        <taxon>Filimonas</taxon>
    </lineage>
</organism>
<reference evidence="6" key="1">
    <citation type="journal article" date="2014" name="Int. J. Syst. Evol. Microbiol.">
        <title>Complete genome sequence of Corynebacterium casei LMG S-19264T (=DSM 44701T), isolated from a smear-ripened cheese.</title>
        <authorList>
            <consortium name="US DOE Joint Genome Institute (JGI-PGF)"/>
            <person name="Walter F."/>
            <person name="Albersmeier A."/>
            <person name="Kalinowski J."/>
            <person name="Ruckert C."/>
        </authorList>
    </citation>
    <scope>NUCLEOTIDE SEQUENCE</scope>
    <source>
        <strain evidence="6">CGMCC 1.15290</strain>
    </source>
</reference>
<evidence type="ECO:0000256" key="4">
    <source>
        <dbReference type="ARBA" id="ARBA00022840"/>
    </source>
</evidence>
<dbReference type="Gene3D" id="3.40.50.300">
    <property type="entry name" value="P-loop containing nucleotide triphosphate hydrolases"/>
    <property type="match status" value="1"/>
</dbReference>
<comment type="caution">
    <text evidence="6">The sequence shown here is derived from an EMBL/GenBank/DDBJ whole genome shotgun (WGS) entry which is preliminary data.</text>
</comment>
<keyword evidence="3" id="KW-0547">Nucleotide-binding</keyword>
<evidence type="ECO:0000256" key="1">
    <source>
        <dbReference type="ARBA" id="ARBA00005417"/>
    </source>
</evidence>
<comment type="similarity">
    <text evidence="1">Belongs to the ABC transporter superfamily.</text>
</comment>
<dbReference type="PANTHER" id="PTHR43117:SF4">
    <property type="entry name" value="OSMOPROTECTANT IMPORT ATP-BINDING PROTEIN OSMV"/>
    <property type="match status" value="1"/>
</dbReference>
<proteinExistence type="inferred from homology"/>
<sequence>MVELAGISKSFHSYKAVNDVSFTVNDGEIMVLLGTSGCGKTTTLKMINGLIQPDSGTISIGKETLTAANATRLRRKTGYVMQQNGLFPHYTVEENIGVVPTLSGWPRHRIREATYTLMERLQLSPDRFAAKYPAMLSGGQQQRVGIARALVADPPLLLMDEPFGALDPVTRLQVREDFMGLEEAGARTIIMVTHDIEEAFMLGNRICLMDSGRIVQLGTPAELLFKPAGDFVRTFCNPHRTLLEFRVIRIEKLCPWLPDYTPDNNAATATLPATADCWQVMELLSTGTELVTTHCAGKQKMINRVNLPEAMNQYKKALQHK</sequence>
<name>A0A917MWQ0_9BACT</name>
<evidence type="ECO:0000313" key="6">
    <source>
        <dbReference type="EMBL" id="GGH71533.1"/>
    </source>
</evidence>
<dbReference type="PANTHER" id="PTHR43117">
    <property type="entry name" value="OSMOPROTECTANT IMPORT ATP-BINDING PROTEIN OSMV"/>
    <property type="match status" value="1"/>
</dbReference>
<dbReference type="EMBL" id="BMIB01000003">
    <property type="protein sequence ID" value="GGH71533.1"/>
    <property type="molecule type" value="Genomic_DNA"/>
</dbReference>
<protein>
    <recommendedName>
        <fullName evidence="5">ABC transporter domain-containing protein</fullName>
    </recommendedName>
</protein>
<dbReference type="InterPro" id="IPR003439">
    <property type="entry name" value="ABC_transporter-like_ATP-bd"/>
</dbReference>
<dbReference type="SMART" id="SM00382">
    <property type="entry name" value="AAA"/>
    <property type="match status" value="1"/>
</dbReference>